<keyword evidence="2" id="KW-0812">Transmembrane</keyword>
<keyword evidence="2" id="KW-0472">Membrane</keyword>
<feature type="compositionally biased region" description="Polar residues" evidence="1">
    <location>
        <begin position="71"/>
        <end position="81"/>
    </location>
</feature>
<reference evidence="3 4" key="1">
    <citation type="journal article" date="2022" name="Front. Cell. Infect. Microbiol.">
        <title>The Genomes of Two Strains of Taenia crassiceps the Animal Model for the Study of Human Cysticercosis.</title>
        <authorList>
            <person name="Bobes R.J."/>
            <person name="Estrada K."/>
            <person name="Rios-Valencia D.G."/>
            <person name="Calderon-Gallegos A."/>
            <person name="de la Torre P."/>
            <person name="Carrero J.C."/>
            <person name="Sanchez-Flores A."/>
            <person name="Laclette J.P."/>
        </authorList>
    </citation>
    <scope>NUCLEOTIDE SEQUENCE [LARGE SCALE GENOMIC DNA]</scope>
    <source>
        <strain evidence="3">WFUcys</strain>
    </source>
</reference>
<accession>A0ABR4QKH3</accession>
<organism evidence="3 4">
    <name type="scientific">Taenia crassiceps</name>
    <dbReference type="NCBI Taxonomy" id="6207"/>
    <lineage>
        <taxon>Eukaryota</taxon>
        <taxon>Metazoa</taxon>
        <taxon>Spiralia</taxon>
        <taxon>Lophotrochozoa</taxon>
        <taxon>Platyhelminthes</taxon>
        <taxon>Cestoda</taxon>
        <taxon>Eucestoda</taxon>
        <taxon>Cyclophyllidea</taxon>
        <taxon>Taeniidae</taxon>
        <taxon>Taenia</taxon>
    </lineage>
</organism>
<proteinExistence type="predicted"/>
<feature type="region of interest" description="Disordered" evidence="1">
    <location>
        <begin position="71"/>
        <end position="109"/>
    </location>
</feature>
<dbReference type="Proteomes" id="UP001651158">
    <property type="component" value="Unassembled WGS sequence"/>
</dbReference>
<name>A0ABR4QKH3_9CEST</name>
<sequence>MGCKQSQFDNTDQNGLGTTIAALSLCVVCQCVRFTLILIYCCFNGCARARAQSLSGHHPFPLRGGFFKALTPTSMRTPSGETRNESEWEQGVTAGGGGGGEALASSSSF</sequence>
<evidence type="ECO:0000313" key="4">
    <source>
        <dbReference type="Proteomes" id="UP001651158"/>
    </source>
</evidence>
<dbReference type="EMBL" id="JAKROA010000002">
    <property type="protein sequence ID" value="KAL5109944.1"/>
    <property type="molecule type" value="Genomic_DNA"/>
</dbReference>
<comment type="caution">
    <text evidence="3">The sequence shown here is derived from an EMBL/GenBank/DDBJ whole genome shotgun (WGS) entry which is preliminary data.</text>
</comment>
<evidence type="ECO:0000256" key="2">
    <source>
        <dbReference type="SAM" id="Phobius"/>
    </source>
</evidence>
<evidence type="ECO:0000313" key="3">
    <source>
        <dbReference type="EMBL" id="KAL5109944.1"/>
    </source>
</evidence>
<feature type="transmembrane region" description="Helical" evidence="2">
    <location>
        <begin position="20"/>
        <end position="43"/>
    </location>
</feature>
<gene>
    <name evidence="3" type="ORF">TcWFU_002422</name>
</gene>
<protein>
    <submittedName>
        <fullName evidence="3">Uncharacterized protein</fullName>
    </submittedName>
</protein>
<evidence type="ECO:0000256" key="1">
    <source>
        <dbReference type="SAM" id="MobiDB-lite"/>
    </source>
</evidence>
<keyword evidence="4" id="KW-1185">Reference proteome</keyword>
<keyword evidence="2" id="KW-1133">Transmembrane helix</keyword>